<feature type="transmembrane region" description="Helical" evidence="17">
    <location>
        <begin position="238"/>
        <end position="257"/>
    </location>
</feature>
<evidence type="ECO:0000256" key="1">
    <source>
        <dbReference type="ARBA" id="ARBA00004448"/>
    </source>
</evidence>
<evidence type="ECO:0000256" key="11">
    <source>
        <dbReference type="ARBA" id="ARBA00022989"/>
    </source>
</evidence>
<comment type="catalytic activity">
    <reaction evidence="16 17">
        <text>a ubiquinone + NADH + 5 H(+)(in) = a ubiquinol + NAD(+) + 4 H(+)(out)</text>
        <dbReference type="Rhea" id="RHEA:29091"/>
        <dbReference type="Rhea" id="RHEA-COMP:9565"/>
        <dbReference type="Rhea" id="RHEA-COMP:9566"/>
        <dbReference type="ChEBI" id="CHEBI:15378"/>
        <dbReference type="ChEBI" id="CHEBI:16389"/>
        <dbReference type="ChEBI" id="CHEBI:17976"/>
        <dbReference type="ChEBI" id="CHEBI:57540"/>
        <dbReference type="ChEBI" id="CHEBI:57945"/>
        <dbReference type="EC" id="7.1.1.2"/>
    </reaction>
</comment>
<proteinExistence type="inferred from homology"/>
<dbReference type="EMBL" id="MG434670">
    <property type="protein sequence ID" value="AWN55970.1"/>
    <property type="molecule type" value="Genomic_DNA"/>
</dbReference>
<keyword evidence="13 17" id="KW-0830">Ubiquinone</keyword>
<evidence type="ECO:0000259" key="18">
    <source>
        <dbReference type="Pfam" id="PF00361"/>
    </source>
</evidence>
<dbReference type="PANTHER" id="PTHR46552:SF1">
    <property type="entry name" value="NADH-UBIQUINONE OXIDOREDUCTASE CHAIN 2"/>
    <property type="match status" value="1"/>
</dbReference>
<dbReference type="Pfam" id="PF00361">
    <property type="entry name" value="Proton_antipo_M"/>
    <property type="match status" value="1"/>
</dbReference>
<evidence type="ECO:0000256" key="6">
    <source>
        <dbReference type="ARBA" id="ARBA00022660"/>
    </source>
</evidence>
<evidence type="ECO:0000256" key="3">
    <source>
        <dbReference type="ARBA" id="ARBA00012944"/>
    </source>
</evidence>
<keyword evidence="5" id="KW-0813">Transport</keyword>
<reference evidence="19" key="1">
    <citation type="journal article" date="2018" name="Deep Sea Res. Part I Oceanogr. Res. Pap.">
        <title>A new species of xylophylic fireworm (Annelida: Amphinomidae: Cryptonome) from deep-sea wood falls in the SW Atlantic.</title>
        <authorList>
            <person name="Barroso R."/>
            <person name="Kudenov J.D."/>
            <person name="Halanych K.M."/>
            <person name="Saeedi H."/>
            <person name="Sumida P.Y.G."/>
            <person name="Bernardino A.F."/>
        </authorList>
    </citation>
    <scope>NUCLEOTIDE SEQUENCE</scope>
</reference>
<evidence type="ECO:0000256" key="2">
    <source>
        <dbReference type="ARBA" id="ARBA00007012"/>
    </source>
</evidence>
<keyword evidence="14 17" id="KW-0496">Mitochondrion</keyword>
<comment type="function">
    <text evidence="17">Core subunit of the mitochondrial membrane respiratory chain NADH dehydrogenase (Complex I) which catalyzes electron transfer from NADH through the respiratory chain, using ubiquinone as an electron acceptor. Essential for the catalytic activity and assembly of complex I.</text>
</comment>
<feature type="domain" description="NADH:quinone oxidoreductase/Mrp antiporter transmembrane" evidence="18">
    <location>
        <begin position="25"/>
        <end position="281"/>
    </location>
</feature>
<evidence type="ECO:0000256" key="10">
    <source>
        <dbReference type="ARBA" id="ARBA00022982"/>
    </source>
</evidence>
<keyword evidence="12 17" id="KW-0520">NAD</keyword>
<evidence type="ECO:0000256" key="17">
    <source>
        <dbReference type="RuleBase" id="RU003403"/>
    </source>
</evidence>
<organism evidence="19">
    <name type="scientific">Cryptonome barbada</name>
    <dbReference type="NCBI Taxonomy" id="2204078"/>
    <lineage>
        <taxon>Eukaryota</taxon>
        <taxon>Metazoa</taxon>
        <taxon>Spiralia</taxon>
        <taxon>Lophotrochozoa</taxon>
        <taxon>Annelida</taxon>
        <taxon>Polychaeta</taxon>
        <taxon>Errantia</taxon>
        <taxon>Eunicida</taxon>
        <taxon>Amphinomidae</taxon>
        <taxon>Cryptonome</taxon>
    </lineage>
</organism>
<accession>A0A343YV49</accession>
<dbReference type="InterPro" id="IPR001750">
    <property type="entry name" value="ND/Mrp_TM"/>
</dbReference>
<dbReference type="GO" id="GO:0005743">
    <property type="term" value="C:mitochondrial inner membrane"/>
    <property type="evidence" value="ECO:0007669"/>
    <property type="project" value="UniProtKB-SubCell"/>
</dbReference>
<feature type="transmembrane region" description="Helical" evidence="17">
    <location>
        <begin position="314"/>
        <end position="333"/>
    </location>
</feature>
<dbReference type="AlphaFoldDB" id="A0A343YV49"/>
<keyword evidence="7 17" id="KW-0812">Transmembrane</keyword>
<comment type="similarity">
    <text evidence="2 17">Belongs to the complex I subunit 2 family.</text>
</comment>
<feature type="transmembrane region" description="Helical" evidence="17">
    <location>
        <begin position="198"/>
        <end position="217"/>
    </location>
</feature>
<evidence type="ECO:0000256" key="9">
    <source>
        <dbReference type="ARBA" id="ARBA00022967"/>
    </source>
</evidence>
<evidence type="ECO:0000256" key="13">
    <source>
        <dbReference type="ARBA" id="ARBA00023075"/>
    </source>
</evidence>
<dbReference type="EC" id="7.1.1.2" evidence="3 17"/>
<evidence type="ECO:0000256" key="8">
    <source>
        <dbReference type="ARBA" id="ARBA00022792"/>
    </source>
</evidence>
<keyword evidence="6 17" id="KW-0679">Respiratory chain</keyword>
<dbReference type="GO" id="GO:0008137">
    <property type="term" value="F:NADH dehydrogenase (ubiquinone) activity"/>
    <property type="evidence" value="ECO:0007669"/>
    <property type="project" value="UniProtKB-EC"/>
</dbReference>
<evidence type="ECO:0000256" key="16">
    <source>
        <dbReference type="ARBA" id="ARBA00049551"/>
    </source>
</evidence>
<evidence type="ECO:0000256" key="4">
    <source>
        <dbReference type="ARBA" id="ARBA00021008"/>
    </source>
</evidence>
<evidence type="ECO:0000256" key="15">
    <source>
        <dbReference type="ARBA" id="ARBA00023136"/>
    </source>
</evidence>
<feature type="transmembrane region" description="Helical" evidence="17">
    <location>
        <begin position="277"/>
        <end position="302"/>
    </location>
</feature>
<keyword evidence="9 17" id="KW-1278">Translocase</keyword>
<dbReference type="PANTHER" id="PTHR46552">
    <property type="entry name" value="NADH-UBIQUINONE OXIDOREDUCTASE CHAIN 2"/>
    <property type="match status" value="1"/>
</dbReference>
<keyword evidence="8 17" id="KW-0999">Mitochondrion inner membrane</keyword>
<evidence type="ECO:0000256" key="12">
    <source>
        <dbReference type="ARBA" id="ARBA00023027"/>
    </source>
</evidence>
<dbReference type="GO" id="GO:0006120">
    <property type="term" value="P:mitochondrial electron transport, NADH to ubiquinone"/>
    <property type="evidence" value="ECO:0007669"/>
    <property type="project" value="InterPro"/>
</dbReference>
<evidence type="ECO:0000256" key="5">
    <source>
        <dbReference type="ARBA" id="ARBA00022448"/>
    </source>
</evidence>
<feature type="transmembrane region" description="Helical" evidence="17">
    <location>
        <begin position="148"/>
        <end position="167"/>
    </location>
</feature>
<comment type="subcellular location">
    <subcellularLocation>
        <location evidence="1 17">Mitochondrion inner membrane</location>
        <topology evidence="1 17">Multi-pass membrane protein</topology>
    </subcellularLocation>
</comment>
<evidence type="ECO:0000256" key="14">
    <source>
        <dbReference type="ARBA" id="ARBA00023128"/>
    </source>
</evidence>
<dbReference type="InterPro" id="IPR003917">
    <property type="entry name" value="NADH_UbQ_OxRdtase_chain2"/>
</dbReference>
<keyword evidence="11 17" id="KW-1133">Transmembrane helix</keyword>
<keyword evidence="10 17" id="KW-0249">Electron transport</keyword>
<name>A0A343YV49_9ANNE</name>
<protein>
    <recommendedName>
        <fullName evidence="4 17">NADH-ubiquinone oxidoreductase chain 2</fullName>
        <ecNumber evidence="3 17">7.1.1.2</ecNumber>
    </recommendedName>
</protein>
<evidence type="ECO:0000313" key="19">
    <source>
        <dbReference type="EMBL" id="AWN55970.1"/>
    </source>
</evidence>
<geneLocation type="mitochondrion" evidence="19"/>
<sequence>MNSILPSTTIFSSTLITSTFIALSSSHWLLMWMALELNLLSFIPLITSSSNHQETEAAIKYFMAQTTGSALLLFGVLLTYSSPPTFILPLVTPMVLSSLLLKIGAAPLHFWFPNVMASLSWVSCLILSTWQKIIPISILISLNLSSNKLIMVVSALSSLIGGIGGMNQTFLRPLLAYSSIGHLGWVLGISVISLPYSLMYFLIYCTVLTPLILILNSHQLSTMRQSLSIKSAPQQSQTALILTLLSLGGLPPLFGFLPKWLALEQLTLAPSTTMMTLALLAGALMNLFYYLNIAFSLSLPPLSMAAPTPPNSRMTLLSLPALTLTLLSTPILMTLI</sequence>
<keyword evidence="15 17" id="KW-0472">Membrane</keyword>
<dbReference type="InterPro" id="IPR050175">
    <property type="entry name" value="Complex_I_Subunit_2"/>
</dbReference>
<gene>
    <name evidence="19" type="primary">NAD2</name>
</gene>
<evidence type="ECO:0000256" key="7">
    <source>
        <dbReference type="ARBA" id="ARBA00022692"/>
    </source>
</evidence>
<dbReference type="PRINTS" id="PR01436">
    <property type="entry name" value="NADHDHGNASE2"/>
</dbReference>